<evidence type="ECO:0000256" key="2">
    <source>
        <dbReference type="ARBA" id="ARBA00009142"/>
    </source>
</evidence>
<keyword evidence="3" id="KW-0813">Transport</keyword>
<sequence length="255" mass="27163">MTAELWLLTAMAGFAAGLLDSIVGGGGLILTPAMLNLHPGLNILQTIATQRTSSLLGTSVAAWNYFRHVVVQRRIVLPALASALAFSAIGVQFAKRADPELLKMAVLVVCVLLAIYTVLRKDLGQREERRFAPRHEAWAAVAVGGACGFYNGLIGPGTGTLMVFAFVSVIGLDFLKSSAVSKSTNVAADLSSWTVLALSGYVVWLLAIPLILGNMLGSYVGSKLAIRQGDRFIRMVFLAVVLALVARLAWGVFFT</sequence>
<feature type="transmembrane region" description="Helical" evidence="8">
    <location>
        <begin position="6"/>
        <end position="30"/>
    </location>
</feature>
<comment type="similarity">
    <text evidence="2 8">Belongs to the 4-toluene sulfonate uptake permease (TSUP) (TC 2.A.102) family.</text>
</comment>
<dbReference type="InterPro" id="IPR002781">
    <property type="entry name" value="TM_pro_TauE-like"/>
</dbReference>
<keyword evidence="6 8" id="KW-1133">Transmembrane helix</keyword>
<comment type="caution">
    <text evidence="9">The sequence shown here is derived from an EMBL/GenBank/DDBJ whole genome shotgun (WGS) entry which is preliminary data.</text>
</comment>
<organism evidence="9 10">
    <name type="scientific">Arenimonas metalli CF5-1</name>
    <dbReference type="NCBI Taxonomy" id="1384056"/>
    <lineage>
        <taxon>Bacteria</taxon>
        <taxon>Pseudomonadati</taxon>
        <taxon>Pseudomonadota</taxon>
        <taxon>Gammaproteobacteria</taxon>
        <taxon>Lysobacterales</taxon>
        <taxon>Lysobacteraceae</taxon>
        <taxon>Arenimonas</taxon>
    </lineage>
</organism>
<feature type="transmembrane region" description="Helical" evidence="8">
    <location>
        <begin position="140"/>
        <end position="170"/>
    </location>
</feature>
<keyword evidence="5 8" id="KW-0812">Transmembrane</keyword>
<gene>
    <name evidence="9" type="ORF">N787_12895</name>
</gene>
<comment type="subcellular location">
    <subcellularLocation>
        <location evidence="1 8">Cell membrane</location>
        <topology evidence="1 8">Multi-pass membrane protein</topology>
    </subcellularLocation>
</comment>
<dbReference type="STRING" id="1384056.N787_12895"/>
<protein>
    <recommendedName>
        <fullName evidence="8">Probable membrane transporter protein</fullName>
    </recommendedName>
</protein>
<keyword evidence="4 8" id="KW-1003">Cell membrane</keyword>
<dbReference type="GO" id="GO:0005886">
    <property type="term" value="C:plasma membrane"/>
    <property type="evidence" value="ECO:0007669"/>
    <property type="project" value="UniProtKB-SubCell"/>
</dbReference>
<feature type="transmembrane region" description="Helical" evidence="8">
    <location>
        <begin position="190"/>
        <end position="212"/>
    </location>
</feature>
<feature type="transmembrane region" description="Helical" evidence="8">
    <location>
        <begin position="232"/>
        <end position="253"/>
    </location>
</feature>
<keyword evidence="7 8" id="KW-0472">Membrane</keyword>
<dbReference type="EMBL" id="AVCK01000029">
    <property type="protein sequence ID" value="KFN45424.1"/>
    <property type="molecule type" value="Genomic_DNA"/>
</dbReference>
<dbReference type="eggNOG" id="COG0730">
    <property type="taxonomic scope" value="Bacteria"/>
</dbReference>
<evidence type="ECO:0000313" key="10">
    <source>
        <dbReference type="Proteomes" id="UP000029393"/>
    </source>
</evidence>
<dbReference type="RefSeq" id="WP_034213238.1">
    <property type="nucleotide sequence ID" value="NZ_AVCK01000029.1"/>
</dbReference>
<dbReference type="AlphaFoldDB" id="A0A091B3J5"/>
<dbReference type="Proteomes" id="UP000029393">
    <property type="component" value="Unassembled WGS sequence"/>
</dbReference>
<dbReference type="PANTHER" id="PTHR30269">
    <property type="entry name" value="TRANSMEMBRANE PROTEIN YFCA"/>
    <property type="match status" value="1"/>
</dbReference>
<accession>A0A091B3J5</accession>
<dbReference type="PANTHER" id="PTHR30269:SF0">
    <property type="entry name" value="MEMBRANE TRANSPORTER PROTEIN YFCA-RELATED"/>
    <property type="match status" value="1"/>
</dbReference>
<evidence type="ECO:0000256" key="1">
    <source>
        <dbReference type="ARBA" id="ARBA00004651"/>
    </source>
</evidence>
<evidence type="ECO:0000313" key="9">
    <source>
        <dbReference type="EMBL" id="KFN45424.1"/>
    </source>
</evidence>
<evidence type="ECO:0000256" key="5">
    <source>
        <dbReference type="ARBA" id="ARBA00022692"/>
    </source>
</evidence>
<dbReference type="Pfam" id="PF01925">
    <property type="entry name" value="TauE"/>
    <property type="match status" value="1"/>
</dbReference>
<name>A0A091B3J5_9GAMM</name>
<evidence type="ECO:0000256" key="3">
    <source>
        <dbReference type="ARBA" id="ARBA00022448"/>
    </source>
</evidence>
<evidence type="ECO:0000256" key="4">
    <source>
        <dbReference type="ARBA" id="ARBA00022475"/>
    </source>
</evidence>
<dbReference type="InterPro" id="IPR052017">
    <property type="entry name" value="TSUP"/>
</dbReference>
<keyword evidence="10" id="KW-1185">Reference proteome</keyword>
<evidence type="ECO:0000256" key="7">
    <source>
        <dbReference type="ARBA" id="ARBA00023136"/>
    </source>
</evidence>
<dbReference type="PATRIC" id="fig|1384056.3.peg.1905"/>
<reference evidence="9 10" key="1">
    <citation type="submission" date="2013-09" db="EMBL/GenBank/DDBJ databases">
        <title>Genome sequencing of Arenimonas metalli.</title>
        <authorList>
            <person name="Chen F."/>
            <person name="Wang G."/>
        </authorList>
    </citation>
    <scope>NUCLEOTIDE SEQUENCE [LARGE SCALE GENOMIC DNA]</scope>
    <source>
        <strain evidence="9 10">CF5-1</strain>
    </source>
</reference>
<evidence type="ECO:0000256" key="6">
    <source>
        <dbReference type="ARBA" id="ARBA00022989"/>
    </source>
</evidence>
<feature type="transmembrane region" description="Helical" evidence="8">
    <location>
        <begin position="75"/>
        <end position="95"/>
    </location>
</feature>
<evidence type="ECO:0000256" key="8">
    <source>
        <dbReference type="RuleBase" id="RU363041"/>
    </source>
</evidence>
<proteinExistence type="inferred from homology"/>
<dbReference type="OrthoDB" id="554695at2"/>
<feature type="transmembrane region" description="Helical" evidence="8">
    <location>
        <begin position="101"/>
        <end position="119"/>
    </location>
</feature>